<evidence type="ECO:0000313" key="1">
    <source>
        <dbReference type="EMBL" id="TMQ90730.1"/>
    </source>
</evidence>
<name>A0A5C4J2L5_9ACTN</name>
<evidence type="ECO:0008006" key="3">
    <source>
        <dbReference type="Google" id="ProtNLM"/>
    </source>
</evidence>
<gene>
    <name evidence="1" type="ORF">ETD83_34105</name>
</gene>
<dbReference type="PANTHER" id="PTHR35040:SF9">
    <property type="entry name" value="4-LIKE CELL SURFACE PROTEIN, PUTATIVE (AFU_ORTHOLOGUE AFUA_4G14080)-RELATED"/>
    <property type="match status" value="1"/>
</dbReference>
<dbReference type="PANTHER" id="PTHR35040">
    <property type="match status" value="1"/>
</dbReference>
<organism evidence="1 2">
    <name type="scientific">Actinomadura soli</name>
    <dbReference type="NCBI Taxonomy" id="2508997"/>
    <lineage>
        <taxon>Bacteria</taxon>
        <taxon>Bacillati</taxon>
        <taxon>Actinomycetota</taxon>
        <taxon>Actinomycetes</taxon>
        <taxon>Streptosporangiales</taxon>
        <taxon>Thermomonosporaceae</taxon>
        <taxon>Actinomadura</taxon>
    </lineage>
</organism>
<dbReference type="OrthoDB" id="3311125at2"/>
<reference evidence="1 2" key="1">
    <citation type="submission" date="2019-05" db="EMBL/GenBank/DDBJ databases">
        <title>Draft genome sequence of Actinomadura sp. 14C53.</title>
        <authorList>
            <person name="Saricaoglu S."/>
            <person name="Isik K."/>
        </authorList>
    </citation>
    <scope>NUCLEOTIDE SEQUENCE [LARGE SCALE GENOMIC DNA]</scope>
    <source>
        <strain evidence="1 2">14C53</strain>
    </source>
</reference>
<accession>A0A5C4J2L5</accession>
<dbReference type="Pfam" id="PF12138">
    <property type="entry name" value="Spherulin4"/>
    <property type="match status" value="1"/>
</dbReference>
<dbReference type="EMBL" id="VCKW01000265">
    <property type="protein sequence ID" value="TMQ90730.1"/>
    <property type="molecule type" value="Genomic_DNA"/>
</dbReference>
<evidence type="ECO:0000313" key="2">
    <source>
        <dbReference type="Proteomes" id="UP000309174"/>
    </source>
</evidence>
<proteinExistence type="predicted"/>
<keyword evidence="2" id="KW-1185">Reference proteome</keyword>
<dbReference type="AlphaFoldDB" id="A0A5C4J2L5"/>
<sequence length="254" mass="27531">MPDGQPGRRDGSRRIAAEGRAMLRTTGGLTGRVASVAVPAYFPPGALDWSTLADPRLGGVVLNVDSGAGTVRDRGFAATAHRMAEAGVPLAGYVDTAYGARPVRAVEDEVARYWKWYGIRRVFLDQVSAVPGHVLRYRRVVAGVRGRGVRHVVLNHGTYPDAAYADLADLLVTFEGPWSAYQHVRVPAWAARLPAERFCHLIYAAPQAVLARALARAGRRNAGVVYVTDRAGANPWIGLPGYFSRELSLVYANR</sequence>
<comment type="caution">
    <text evidence="1">The sequence shown here is derived from an EMBL/GenBank/DDBJ whole genome shotgun (WGS) entry which is preliminary data.</text>
</comment>
<dbReference type="Proteomes" id="UP000309174">
    <property type="component" value="Unassembled WGS sequence"/>
</dbReference>
<protein>
    <recommendedName>
        <fullName evidence="3">Spherulation-specific family 4 protein</fullName>
    </recommendedName>
</protein>
<dbReference type="InterPro" id="IPR021986">
    <property type="entry name" value="Spherulin4"/>
</dbReference>